<evidence type="ECO:0000259" key="2">
    <source>
        <dbReference type="SMART" id="SM00387"/>
    </source>
</evidence>
<evidence type="ECO:0000313" key="4">
    <source>
        <dbReference type="Proteomes" id="UP001500218"/>
    </source>
</evidence>
<dbReference type="SMART" id="SM00387">
    <property type="entry name" value="HATPase_c"/>
    <property type="match status" value="1"/>
</dbReference>
<dbReference type="Gene3D" id="3.30.565.10">
    <property type="entry name" value="Histidine kinase-like ATPase, C-terminal domain"/>
    <property type="match status" value="1"/>
</dbReference>
<keyword evidence="1" id="KW-0723">Serine/threonine-protein kinase</keyword>
<feature type="domain" description="Histidine kinase/HSP90-like ATPase" evidence="2">
    <location>
        <begin position="34"/>
        <end position="128"/>
    </location>
</feature>
<dbReference type="InterPro" id="IPR003594">
    <property type="entry name" value="HATPase_dom"/>
</dbReference>
<comment type="caution">
    <text evidence="3">The sequence shown here is derived from an EMBL/GenBank/DDBJ whole genome shotgun (WGS) entry which is preliminary data.</text>
</comment>
<evidence type="ECO:0000313" key="3">
    <source>
        <dbReference type="EMBL" id="GAA1813078.1"/>
    </source>
</evidence>
<keyword evidence="1" id="KW-0808">Transferase</keyword>
<sequence length="132" mass="13488">MNPMASARQLTLESLSALRALVSDAAGGAGVDAERVAHFAVAVDEAMTNAIRYAGGGHISISVDPGESVTVEVADHGPGIPPGTPVELPPPESVGGRGLWLMRTLCDRLDIDTGPGGTTARLTMLVSPPRHG</sequence>
<dbReference type="PANTHER" id="PTHR35526">
    <property type="entry name" value="ANTI-SIGMA-F FACTOR RSBW-RELATED"/>
    <property type="match status" value="1"/>
</dbReference>
<accession>A0ABN2M857</accession>
<dbReference type="Pfam" id="PF13581">
    <property type="entry name" value="HATPase_c_2"/>
    <property type="match status" value="1"/>
</dbReference>
<name>A0ABN2M857_9ACTN</name>
<organism evidence="3 4">
    <name type="scientific">Luedemannella flava</name>
    <dbReference type="NCBI Taxonomy" id="349316"/>
    <lineage>
        <taxon>Bacteria</taxon>
        <taxon>Bacillati</taxon>
        <taxon>Actinomycetota</taxon>
        <taxon>Actinomycetes</taxon>
        <taxon>Micromonosporales</taxon>
        <taxon>Micromonosporaceae</taxon>
        <taxon>Luedemannella</taxon>
    </lineage>
</organism>
<protein>
    <recommendedName>
        <fullName evidence="2">Histidine kinase/HSP90-like ATPase domain-containing protein</fullName>
    </recommendedName>
</protein>
<dbReference type="InterPro" id="IPR050267">
    <property type="entry name" value="Anti-sigma-factor_SerPK"/>
</dbReference>
<gene>
    <name evidence="3" type="ORF">GCM10009682_37800</name>
</gene>
<dbReference type="CDD" id="cd16936">
    <property type="entry name" value="HATPase_RsbW-like"/>
    <property type="match status" value="1"/>
</dbReference>
<proteinExistence type="predicted"/>
<reference evidence="3 4" key="1">
    <citation type="journal article" date="2019" name="Int. J. Syst. Evol. Microbiol.">
        <title>The Global Catalogue of Microorganisms (GCM) 10K type strain sequencing project: providing services to taxonomists for standard genome sequencing and annotation.</title>
        <authorList>
            <consortium name="The Broad Institute Genomics Platform"/>
            <consortium name="The Broad Institute Genome Sequencing Center for Infectious Disease"/>
            <person name="Wu L."/>
            <person name="Ma J."/>
        </authorList>
    </citation>
    <scope>NUCLEOTIDE SEQUENCE [LARGE SCALE GENOMIC DNA]</scope>
    <source>
        <strain evidence="3 4">JCM 13250</strain>
    </source>
</reference>
<dbReference type="RefSeq" id="WP_344133656.1">
    <property type="nucleotide sequence ID" value="NZ_BAAALT010000122.1"/>
</dbReference>
<keyword evidence="4" id="KW-1185">Reference proteome</keyword>
<dbReference type="EMBL" id="BAAALT010000122">
    <property type="protein sequence ID" value="GAA1813078.1"/>
    <property type="molecule type" value="Genomic_DNA"/>
</dbReference>
<dbReference type="PANTHER" id="PTHR35526:SF3">
    <property type="entry name" value="ANTI-SIGMA-F FACTOR RSBW"/>
    <property type="match status" value="1"/>
</dbReference>
<evidence type="ECO:0000256" key="1">
    <source>
        <dbReference type="ARBA" id="ARBA00022527"/>
    </source>
</evidence>
<dbReference type="InterPro" id="IPR036890">
    <property type="entry name" value="HATPase_C_sf"/>
</dbReference>
<dbReference type="Proteomes" id="UP001500218">
    <property type="component" value="Unassembled WGS sequence"/>
</dbReference>
<keyword evidence="1" id="KW-0418">Kinase</keyword>
<dbReference type="SUPFAM" id="SSF55874">
    <property type="entry name" value="ATPase domain of HSP90 chaperone/DNA topoisomerase II/histidine kinase"/>
    <property type="match status" value="1"/>
</dbReference>